<evidence type="ECO:0008006" key="3">
    <source>
        <dbReference type="Google" id="ProtNLM"/>
    </source>
</evidence>
<name>A0AAV5W9S0_9BILA</name>
<dbReference type="AlphaFoldDB" id="A0AAV5W9S0"/>
<feature type="non-terminal residue" evidence="1">
    <location>
        <position position="91"/>
    </location>
</feature>
<sequence>PVDTSNASKRINGFPWRVSVEAGDGKCPEIIVKCDMDNQSTEWHCDALVEKSIVNEDDSNTIRITEQLSFSSDIFWKPRNSLEDVNVRSDD</sequence>
<evidence type="ECO:0000313" key="1">
    <source>
        <dbReference type="EMBL" id="GMT27737.1"/>
    </source>
</evidence>
<dbReference type="Proteomes" id="UP001432322">
    <property type="component" value="Unassembled WGS sequence"/>
</dbReference>
<protein>
    <recommendedName>
        <fullName evidence="3">MATH domain-containing protein</fullName>
    </recommendedName>
</protein>
<organism evidence="1 2">
    <name type="scientific">Pristionchus fissidentatus</name>
    <dbReference type="NCBI Taxonomy" id="1538716"/>
    <lineage>
        <taxon>Eukaryota</taxon>
        <taxon>Metazoa</taxon>
        <taxon>Ecdysozoa</taxon>
        <taxon>Nematoda</taxon>
        <taxon>Chromadorea</taxon>
        <taxon>Rhabditida</taxon>
        <taxon>Rhabditina</taxon>
        <taxon>Diplogasteromorpha</taxon>
        <taxon>Diplogasteroidea</taxon>
        <taxon>Neodiplogasteridae</taxon>
        <taxon>Pristionchus</taxon>
    </lineage>
</organism>
<dbReference type="EMBL" id="BTSY01000005">
    <property type="protein sequence ID" value="GMT27737.1"/>
    <property type="molecule type" value="Genomic_DNA"/>
</dbReference>
<gene>
    <name evidence="1" type="ORF">PFISCL1PPCAC_19034</name>
</gene>
<keyword evidence="2" id="KW-1185">Reference proteome</keyword>
<evidence type="ECO:0000313" key="2">
    <source>
        <dbReference type="Proteomes" id="UP001432322"/>
    </source>
</evidence>
<proteinExistence type="predicted"/>
<comment type="caution">
    <text evidence="1">The sequence shown here is derived from an EMBL/GenBank/DDBJ whole genome shotgun (WGS) entry which is preliminary data.</text>
</comment>
<feature type="non-terminal residue" evidence="1">
    <location>
        <position position="1"/>
    </location>
</feature>
<accession>A0AAV5W9S0</accession>
<reference evidence="1" key="1">
    <citation type="submission" date="2023-10" db="EMBL/GenBank/DDBJ databases">
        <title>Genome assembly of Pristionchus species.</title>
        <authorList>
            <person name="Yoshida K."/>
            <person name="Sommer R.J."/>
        </authorList>
    </citation>
    <scope>NUCLEOTIDE SEQUENCE</scope>
    <source>
        <strain evidence="1">RS5133</strain>
    </source>
</reference>